<sequence>MHLLALCAPEPHTSSLPQKIRWLSIGADHPLQELAMAADANAVQVFQKYPLDFMKQTLVRAPSCQTAVYGRPMALTLSLDPMATAQLAGKAVKVYALRAAEPGEPSFSSYICDFSTGNISYQVLGRESEFCFTFAMDGCTFSVGSPTGTGDVLVSHGNAKGVTEGGDSQVGRQHSFASQLHGGGVAQMLQPGTYRADGAKVATTFGLRDRTGWSFYYQNYVVTKKGFPPGYELFGVYDFSGKKV</sequence>
<gene>
    <name evidence="1" type="ORF">GEMMAAP_17710</name>
</gene>
<reference evidence="1 2" key="1">
    <citation type="journal article" date="2014" name="Proc. Natl. Acad. Sci. U.S.A.">
        <title>Functional type 2 photosynthetic reaction centers found in the rare bacterial phylum Gemmatimonadetes.</title>
        <authorList>
            <person name="Zeng Y."/>
            <person name="Feng F."/>
            <person name="Medova H."/>
            <person name="Dean J."/>
            <person name="Koblizek M."/>
        </authorList>
    </citation>
    <scope>NUCLEOTIDE SEQUENCE [LARGE SCALE GENOMIC DNA]</scope>
    <source>
        <strain evidence="1 2">AP64</strain>
    </source>
</reference>
<dbReference type="KEGG" id="gph:GEMMAAP_17710"/>
<reference evidence="1 2" key="2">
    <citation type="journal article" date="2016" name="Environ. Microbiol. Rep.">
        <title>Metagenomic evidence for the presence of phototrophic Gemmatimonadetes bacteria in diverse environments.</title>
        <authorList>
            <person name="Zeng Y."/>
            <person name="Baumbach J."/>
            <person name="Barbosa E.G."/>
            <person name="Azevedo V."/>
            <person name="Zhang C."/>
            <person name="Koblizek M."/>
        </authorList>
    </citation>
    <scope>NUCLEOTIDE SEQUENCE [LARGE SCALE GENOMIC DNA]</scope>
    <source>
        <strain evidence="1 2">AP64</strain>
    </source>
</reference>
<dbReference type="EMBL" id="CP011454">
    <property type="protein sequence ID" value="AMW06124.1"/>
    <property type="molecule type" value="Genomic_DNA"/>
</dbReference>
<evidence type="ECO:0000313" key="2">
    <source>
        <dbReference type="Proteomes" id="UP000076404"/>
    </source>
</evidence>
<name>A0A143BNV5_9BACT</name>
<dbReference type="AlphaFoldDB" id="A0A143BNV5"/>
<organism evidence="1 2">
    <name type="scientific">Gemmatimonas phototrophica</name>
    <dbReference type="NCBI Taxonomy" id="1379270"/>
    <lineage>
        <taxon>Bacteria</taxon>
        <taxon>Pseudomonadati</taxon>
        <taxon>Gemmatimonadota</taxon>
        <taxon>Gemmatimonadia</taxon>
        <taxon>Gemmatimonadales</taxon>
        <taxon>Gemmatimonadaceae</taxon>
        <taxon>Gemmatimonas</taxon>
    </lineage>
</organism>
<evidence type="ECO:0000313" key="1">
    <source>
        <dbReference type="EMBL" id="AMW06124.1"/>
    </source>
</evidence>
<protein>
    <submittedName>
        <fullName evidence="1">Uncharacterized protein</fullName>
    </submittedName>
</protein>
<keyword evidence="2" id="KW-1185">Reference proteome</keyword>
<accession>A0A143BNV5</accession>
<dbReference type="STRING" id="1379270.GEMMAAP_17710"/>
<dbReference type="Proteomes" id="UP000076404">
    <property type="component" value="Chromosome"/>
</dbReference>
<proteinExistence type="predicted"/>